<evidence type="ECO:0000256" key="8">
    <source>
        <dbReference type="SAM" id="MobiDB-lite"/>
    </source>
</evidence>
<dbReference type="GO" id="GO:0051301">
    <property type="term" value="P:cell division"/>
    <property type="evidence" value="ECO:0007669"/>
    <property type="project" value="UniProtKB-KW"/>
</dbReference>
<evidence type="ECO:0000256" key="5">
    <source>
        <dbReference type="ARBA" id="ARBA00022989"/>
    </source>
</evidence>
<keyword evidence="2" id="KW-1003">Cell membrane</keyword>
<dbReference type="GO" id="GO:0005886">
    <property type="term" value="C:plasma membrane"/>
    <property type="evidence" value="ECO:0007669"/>
    <property type="project" value="TreeGrafter"/>
</dbReference>
<comment type="caution">
    <text evidence="11">The sequence shown here is derived from an EMBL/GenBank/DDBJ whole genome shotgun (WGS) entry which is preliminary data.</text>
</comment>
<dbReference type="EMBL" id="JAHHIF010000004">
    <property type="protein sequence ID" value="MBW4543607.1"/>
    <property type="molecule type" value="Genomic_DNA"/>
</dbReference>
<name>A0A951PHM7_9CYAN</name>
<feature type="domain" description="POTRA" evidence="10">
    <location>
        <begin position="56"/>
        <end position="125"/>
    </location>
</feature>
<keyword evidence="5 9" id="KW-1133">Transmembrane helix</keyword>
<reference evidence="11" key="1">
    <citation type="submission" date="2021-05" db="EMBL/GenBank/DDBJ databases">
        <authorList>
            <person name="Pietrasiak N."/>
            <person name="Ward R."/>
            <person name="Stajich J.E."/>
            <person name="Kurbessoian T."/>
        </authorList>
    </citation>
    <scope>NUCLEOTIDE SEQUENCE</scope>
    <source>
        <strain evidence="11">CPER-KK1</strain>
    </source>
</reference>
<dbReference type="PROSITE" id="PS51779">
    <property type="entry name" value="POTRA"/>
    <property type="match status" value="1"/>
</dbReference>
<dbReference type="InterPro" id="IPR013685">
    <property type="entry name" value="POTRA_FtsQ_type"/>
</dbReference>
<evidence type="ECO:0000256" key="4">
    <source>
        <dbReference type="ARBA" id="ARBA00022692"/>
    </source>
</evidence>
<sequence length="280" mass="31130">MANIASVSQTQLTTRRKKLRRERRVKSFQALWRSLFVGGMATSLVWAITLPEWVIRQPEQIVIEGNHFLSAQAIRSLLPLSYPQSLLKVQPQAIANSLESQAPIAEATVSRQLVPPGLTIQVKERKPVAIAQAAASKNAKSSHSNQPGGLLDEEGVLMPESSYQSNSANVELPTLKVIGSSDQYRPYWSEVYQAVSHSPVKVFEIDWQDPANLILKTELGNVHFGPYSSRFSEQLGILDRMRELPTRVSPSKIAYINLKNPDFPAIQMTKENVSVQSDAD</sequence>
<accession>A0A951PHM7</accession>
<dbReference type="PANTHER" id="PTHR37820:SF1">
    <property type="entry name" value="CELL DIVISION PROTEIN FTSQ"/>
    <property type="match status" value="1"/>
</dbReference>
<evidence type="ECO:0000313" key="11">
    <source>
        <dbReference type="EMBL" id="MBW4543607.1"/>
    </source>
</evidence>
<dbReference type="Gene3D" id="3.10.20.310">
    <property type="entry name" value="membrane protein fhac"/>
    <property type="match status" value="1"/>
</dbReference>
<evidence type="ECO:0000256" key="6">
    <source>
        <dbReference type="ARBA" id="ARBA00023136"/>
    </source>
</evidence>
<organism evidence="11 12">
    <name type="scientific">Symplocastrum torsivum CPER-KK1</name>
    <dbReference type="NCBI Taxonomy" id="450513"/>
    <lineage>
        <taxon>Bacteria</taxon>
        <taxon>Bacillati</taxon>
        <taxon>Cyanobacteriota</taxon>
        <taxon>Cyanophyceae</taxon>
        <taxon>Oscillatoriophycideae</taxon>
        <taxon>Oscillatoriales</taxon>
        <taxon>Microcoleaceae</taxon>
        <taxon>Symplocastrum</taxon>
    </lineage>
</organism>
<dbReference type="InterPro" id="IPR034746">
    <property type="entry name" value="POTRA"/>
</dbReference>
<dbReference type="InterPro" id="IPR050487">
    <property type="entry name" value="FtsQ_DivIB"/>
</dbReference>
<evidence type="ECO:0000256" key="2">
    <source>
        <dbReference type="ARBA" id="ARBA00022475"/>
    </source>
</evidence>
<dbReference type="AlphaFoldDB" id="A0A951PHM7"/>
<reference evidence="11" key="2">
    <citation type="journal article" date="2022" name="Microbiol. Resour. Announc.">
        <title>Metagenome Sequencing to Explore Phylogenomics of Terrestrial Cyanobacteria.</title>
        <authorList>
            <person name="Ward R.D."/>
            <person name="Stajich J.E."/>
            <person name="Johansen J.R."/>
            <person name="Huntemann M."/>
            <person name="Clum A."/>
            <person name="Foster B."/>
            <person name="Foster B."/>
            <person name="Roux S."/>
            <person name="Palaniappan K."/>
            <person name="Varghese N."/>
            <person name="Mukherjee S."/>
            <person name="Reddy T.B.K."/>
            <person name="Daum C."/>
            <person name="Copeland A."/>
            <person name="Chen I.A."/>
            <person name="Ivanova N.N."/>
            <person name="Kyrpides N.C."/>
            <person name="Shapiro N."/>
            <person name="Eloe-Fadrosh E.A."/>
            <person name="Pietrasiak N."/>
        </authorList>
    </citation>
    <scope>NUCLEOTIDE SEQUENCE</scope>
    <source>
        <strain evidence="11">CPER-KK1</strain>
    </source>
</reference>
<evidence type="ECO:0000259" key="10">
    <source>
        <dbReference type="PROSITE" id="PS51779"/>
    </source>
</evidence>
<evidence type="ECO:0000256" key="1">
    <source>
        <dbReference type="ARBA" id="ARBA00004370"/>
    </source>
</evidence>
<keyword evidence="6 9" id="KW-0472">Membrane</keyword>
<keyword evidence="3" id="KW-0132">Cell division</keyword>
<feature type="compositionally biased region" description="Low complexity" evidence="8">
    <location>
        <begin position="134"/>
        <end position="146"/>
    </location>
</feature>
<comment type="subcellular location">
    <subcellularLocation>
        <location evidence="1">Membrane</location>
    </subcellularLocation>
</comment>
<evidence type="ECO:0000313" key="12">
    <source>
        <dbReference type="Proteomes" id="UP000753908"/>
    </source>
</evidence>
<feature type="region of interest" description="Disordered" evidence="8">
    <location>
        <begin position="134"/>
        <end position="153"/>
    </location>
</feature>
<evidence type="ECO:0000256" key="9">
    <source>
        <dbReference type="SAM" id="Phobius"/>
    </source>
</evidence>
<keyword evidence="7" id="KW-0131">Cell cycle</keyword>
<gene>
    <name evidence="11" type="ORF">KME25_04025</name>
</gene>
<evidence type="ECO:0000256" key="3">
    <source>
        <dbReference type="ARBA" id="ARBA00022618"/>
    </source>
</evidence>
<dbReference type="Proteomes" id="UP000753908">
    <property type="component" value="Unassembled WGS sequence"/>
</dbReference>
<dbReference type="PANTHER" id="PTHR37820">
    <property type="entry name" value="CELL DIVISION PROTEIN DIVIB"/>
    <property type="match status" value="1"/>
</dbReference>
<protein>
    <submittedName>
        <fullName evidence="11">FtsQ-type POTRA domain-containing protein</fullName>
    </submittedName>
</protein>
<feature type="transmembrane region" description="Helical" evidence="9">
    <location>
        <begin position="30"/>
        <end position="48"/>
    </location>
</feature>
<evidence type="ECO:0000256" key="7">
    <source>
        <dbReference type="ARBA" id="ARBA00023306"/>
    </source>
</evidence>
<proteinExistence type="predicted"/>
<dbReference type="Pfam" id="PF08478">
    <property type="entry name" value="POTRA_1"/>
    <property type="match status" value="1"/>
</dbReference>
<keyword evidence="4 9" id="KW-0812">Transmembrane</keyword>